<feature type="transmembrane region" description="Helical" evidence="6">
    <location>
        <begin position="448"/>
        <end position="468"/>
    </location>
</feature>
<keyword evidence="4 6" id="KW-1133">Transmembrane helix</keyword>
<feature type="transmembrane region" description="Helical" evidence="6">
    <location>
        <begin position="20"/>
        <end position="39"/>
    </location>
</feature>
<feature type="transmembrane region" description="Helical" evidence="6">
    <location>
        <begin position="389"/>
        <end position="408"/>
    </location>
</feature>
<feature type="transmembrane region" description="Helical" evidence="6">
    <location>
        <begin position="221"/>
        <end position="239"/>
    </location>
</feature>
<dbReference type="PANTHER" id="PTHR30250:SF11">
    <property type="entry name" value="O-ANTIGEN TRANSPORTER-RELATED"/>
    <property type="match status" value="1"/>
</dbReference>
<feature type="transmembrane region" description="Helical" evidence="6">
    <location>
        <begin position="126"/>
        <end position="148"/>
    </location>
</feature>
<reference evidence="8" key="1">
    <citation type="submission" date="2017-04" db="EMBL/GenBank/DDBJ databases">
        <title>Genome evolution of the luminous symbionts of deep sea anglerfish.</title>
        <authorList>
            <person name="Hendry T.A."/>
        </authorList>
    </citation>
    <scope>NUCLEOTIDE SEQUENCE [LARGE SCALE GENOMIC DNA]</scope>
</reference>
<organism evidence="7 8">
    <name type="scientific">Candidatus Enterovibrio escicola</name>
    <dbReference type="NCBI Taxonomy" id="1927127"/>
    <lineage>
        <taxon>Bacteria</taxon>
        <taxon>Pseudomonadati</taxon>
        <taxon>Pseudomonadota</taxon>
        <taxon>Gammaproteobacteria</taxon>
        <taxon>Vibrionales</taxon>
        <taxon>Vibrionaceae</taxon>
        <taxon>Enterovibrio</taxon>
    </lineage>
</organism>
<feature type="transmembrane region" description="Helical" evidence="6">
    <location>
        <begin position="89"/>
        <end position="114"/>
    </location>
</feature>
<evidence type="ECO:0000256" key="4">
    <source>
        <dbReference type="ARBA" id="ARBA00022989"/>
    </source>
</evidence>
<dbReference type="Proteomes" id="UP000219020">
    <property type="component" value="Unassembled WGS sequence"/>
</dbReference>
<feature type="transmembrane region" description="Helical" evidence="6">
    <location>
        <begin position="155"/>
        <end position="176"/>
    </location>
</feature>
<name>A0A2A5T1K0_9GAMM</name>
<evidence type="ECO:0000256" key="3">
    <source>
        <dbReference type="ARBA" id="ARBA00022692"/>
    </source>
</evidence>
<evidence type="ECO:0000256" key="6">
    <source>
        <dbReference type="SAM" id="Phobius"/>
    </source>
</evidence>
<evidence type="ECO:0000256" key="1">
    <source>
        <dbReference type="ARBA" id="ARBA00004651"/>
    </source>
</evidence>
<feature type="transmembrane region" description="Helical" evidence="6">
    <location>
        <begin position="415"/>
        <end position="436"/>
    </location>
</feature>
<dbReference type="AlphaFoldDB" id="A0A2A5T1K0"/>
<accession>A0A2A5T1K0</accession>
<feature type="transmembrane region" description="Helical" evidence="6">
    <location>
        <begin position="188"/>
        <end position="205"/>
    </location>
</feature>
<sequence length="481" mass="52927">MNALSLKIKVLSSVMKQTLLYGSSIALMKGISLLMLPFITHHLPQAEFGKLEIISSIAILGSILIGLGLEDTLYRFVGGSTSERERKLIAARIFTLTLIIGILVISMVWTLVSLLDDYVPKDLSTYQLRLVLLMLALEGCIAVPLGWLRMQNYAFSFFSVAVGRAFFQAGLTVVALQMERGIDGVLEAGFVATIIQALILAILQIKDTGVSFCKRISKQSLIYSLPIMASGLMAFPLNGLDRWVLAEISSLENVGQFGVASKFALAVVLLLQPFGMWWTPKRFDVLYALNGRENAARITGYGLILVMLIAIAVTMLSPVAIYMLLPDSYRLAAQFTPLLIAATLFKEMAELVNLGSYASDTSYAQLGINIISAIVAITTLLWLGGEYGVFGILTSLVFTQALRLVLFFSVSQSLYYLPYPVSSLLFCSAICLMWLYVSQYELPTMARLVLVVIGPLSLLILAQKLCLFPPLSLRYYLRETV</sequence>
<feature type="transmembrane region" description="Helical" evidence="6">
    <location>
        <begin position="259"/>
        <end position="279"/>
    </location>
</feature>
<keyword evidence="2" id="KW-1003">Cell membrane</keyword>
<feature type="transmembrane region" description="Helical" evidence="6">
    <location>
        <begin position="361"/>
        <end position="383"/>
    </location>
</feature>
<dbReference type="PANTHER" id="PTHR30250">
    <property type="entry name" value="PST FAMILY PREDICTED COLANIC ACID TRANSPORTER"/>
    <property type="match status" value="1"/>
</dbReference>
<dbReference type="InterPro" id="IPR002797">
    <property type="entry name" value="Polysacc_synth"/>
</dbReference>
<keyword evidence="8" id="KW-1185">Reference proteome</keyword>
<feature type="transmembrane region" description="Helical" evidence="6">
    <location>
        <begin position="300"/>
        <end position="325"/>
    </location>
</feature>
<dbReference type="GO" id="GO:0005886">
    <property type="term" value="C:plasma membrane"/>
    <property type="evidence" value="ECO:0007669"/>
    <property type="project" value="UniProtKB-SubCell"/>
</dbReference>
<evidence type="ECO:0000256" key="2">
    <source>
        <dbReference type="ARBA" id="ARBA00022475"/>
    </source>
</evidence>
<dbReference type="InterPro" id="IPR050833">
    <property type="entry name" value="Poly_Biosynth_Transport"/>
</dbReference>
<keyword evidence="3 6" id="KW-0812">Transmembrane</keyword>
<comment type="caution">
    <text evidence="7">The sequence shown here is derived from an EMBL/GenBank/DDBJ whole genome shotgun (WGS) entry which is preliminary data.</text>
</comment>
<feature type="transmembrane region" description="Helical" evidence="6">
    <location>
        <begin position="51"/>
        <end position="69"/>
    </location>
</feature>
<comment type="subcellular location">
    <subcellularLocation>
        <location evidence="1">Cell membrane</location>
        <topology evidence="1">Multi-pass membrane protein</topology>
    </subcellularLocation>
</comment>
<dbReference type="RefSeq" id="WP_223823692.1">
    <property type="nucleotide sequence ID" value="NZ_CAWNJE010000037.1"/>
</dbReference>
<evidence type="ECO:0000313" key="8">
    <source>
        <dbReference type="Proteomes" id="UP000219020"/>
    </source>
</evidence>
<dbReference type="GeneID" id="66952261"/>
<protein>
    <submittedName>
        <fullName evidence="7">Oligosaccharide translocase SypK</fullName>
    </submittedName>
</protein>
<proteinExistence type="predicted"/>
<keyword evidence="5 6" id="KW-0472">Membrane</keyword>
<evidence type="ECO:0000313" key="7">
    <source>
        <dbReference type="EMBL" id="PCS22045.1"/>
    </source>
</evidence>
<gene>
    <name evidence="7" type="ORF">BTN49_2510</name>
</gene>
<dbReference type="EMBL" id="NBYY01000028">
    <property type="protein sequence ID" value="PCS22045.1"/>
    <property type="molecule type" value="Genomic_DNA"/>
</dbReference>
<evidence type="ECO:0000256" key="5">
    <source>
        <dbReference type="ARBA" id="ARBA00023136"/>
    </source>
</evidence>
<dbReference type="Pfam" id="PF01943">
    <property type="entry name" value="Polysacc_synt"/>
    <property type="match status" value="1"/>
</dbReference>